<dbReference type="CDD" id="cd01276">
    <property type="entry name" value="PKCI_related"/>
    <property type="match status" value="1"/>
</dbReference>
<dbReference type="PROSITE" id="PS00892">
    <property type="entry name" value="HIT_1"/>
    <property type="match status" value="1"/>
</dbReference>
<dbReference type="OrthoDB" id="9784774at2"/>
<dbReference type="PROSITE" id="PS51084">
    <property type="entry name" value="HIT_2"/>
    <property type="match status" value="1"/>
</dbReference>
<evidence type="ECO:0000256" key="1">
    <source>
        <dbReference type="PIRSR" id="PIRSR601310-1"/>
    </source>
</evidence>
<evidence type="ECO:0000313" key="5">
    <source>
        <dbReference type="EMBL" id="AFS78828.1"/>
    </source>
</evidence>
<dbReference type="InterPro" id="IPR011146">
    <property type="entry name" value="HIT-like"/>
</dbReference>
<dbReference type="EMBL" id="CP003326">
    <property type="protein sequence ID" value="AFS78828.1"/>
    <property type="molecule type" value="Genomic_DNA"/>
</dbReference>
<organism evidence="5 6">
    <name type="scientific">Gottschalkia acidurici (strain ATCC 7906 / DSM 604 / BCRC 14475 / CIP 104303 / KCTC 5404 / NCIMB 10678 / 9a)</name>
    <name type="common">Clostridium acidurici</name>
    <dbReference type="NCBI Taxonomy" id="1128398"/>
    <lineage>
        <taxon>Bacteria</taxon>
        <taxon>Bacillati</taxon>
        <taxon>Bacillota</taxon>
        <taxon>Tissierellia</taxon>
        <taxon>Tissierellales</taxon>
        <taxon>Gottschalkiaceae</taxon>
        <taxon>Gottschalkia</taxon>
    </lineage>
</organism>
<feature type="active site" description="Tele-AMP-histidine intermediate" evidence="1">
    <location>
        <position position="100"/>
    </location>
</feature>
<protein>
    <submittedName>
        <fullName evidence="5">Histidine triad (HIT) family protein</fullName>
    </submittedName>
</protein>
<name>K0AYH5_GOTA9</name>
<reference evidence="5 6" key="1">
    <citation type="journal article" date="2012" name="PLoS ONE">
        <title>The purine-utilizing bacterium Clostridium acidurici 9a: a genome-guided metabolic reconsideration.</title>
        <authorList>
            <person name="Hartwich K."/>
            <person name="Poehlein A."/>
            <person name="Daniel R."/>
        </authorList>
    </citation>
    <scope>NUCLEOTIDE SEQUENCE [LARGE SCALE GENOMIC DNA]</scope>
    <source>
        <strain evidence="6">ATCC 7906 / DSM 604 / BCRC 14475 / CIP 104303 / KCTC 5404 / NCIMB 10678 / 9a</strain>
    </source>
</reference>
<feature type="domain" description="HIT" evidence="4">
    <location>
        <begin position="5"/>
        <end position="114"/>
    </location>
</feature>
<evidence type="ECO:0000313" key="6">
    <source>
        <dbReference type="Proteomes" id="UP000006094"/>
    </source>
</evidence>
<dbReference type="InterPro" id="IPR019808">
    <property type="entry name" value="Histidine_triad_CS"/>
</dbReference>
<dbReference type="Gene3D" id="3.30.428.10">
    <property type="entry name" value="HIT-like"/>
    <property type="match status" value="1"/>
</dbReference>
<gene>
    <name evidence="5" type="ordered locus">Curi_c18210</name>
</gene>
<evidence type="ECO:0000259" key="4">
    <source>
        <dbReference type="PROSITE" id="PS51084"/>
    </source>
</evidence>
<evidence type="ECO:0000256" key="3">
    <source>
        <dbReference type="PROSITE-ProRule" id="PRU00464"/>
    </source>
</evidence>
<dbReference type="SUPFAM" id="SSF54197">
    <property type="entry name" value="HIT-like"/>
    <property type="match status" value="1"/>
</dbReference>
<dbReference type="Proteomes" id="UP000006094">
    <property type="component" value="Chromosome"/>
</dbReference>
<dbReference type="STRING" id="1128398.Curi_c18210"/>
<dbReference type="InterPro" id="IPR036265">
    <property type="entry name" value="HIT-like_sf"/>
</dbReference>
<keyword evidence="6" id="KW-1185">Reference proteome</keyword>
<dbReference type="eggNOG" id="COG0537">
    <property type="taxonomic scope" value="Bacteria"/>
</dbReference>
<dbReference type="PANTHER" id="PTHR23089">
    <property type="entry name" value="HISTIDINE TRIAD HIT PROTEIN"/>
    <property type="match status" value="1"/>
</dbReference>
<dbReference type="KEGG" id="cad:Curi_c18210"/>
<sequence length="114" mass="12496">MSDCIFCKIIKGEIPSQKVYEDDLVLAFNDVSPQSPTHILVIPKEHISSLNAVDDSNKDLIGHIFSVISKISKEKGFAEAGYRVVNNCGNDGGQTVGHIHFHLLAGRQLQWPPG</sequence>
<dbReference type="PATRIC" id="fig|1128398.3.peg.1871"/>
<evidence type="ECO:0000256" key="2">
    <source>
        <dbReference type="PIRSR" id="PIRSR601310-3"/>
    </source>
</evidence>
<dbReference type="RefSeq" id="WP_014967964.1">
    <property type="nucleotide sequence ID" value="NC_018664.1"/>
</dbReference>
<dbReference type="InterPro" id="IPR001310">
    <property type="entry name" value="Histidine_triad_HIT"/>
</dbReference>
<dbReference type="Pfam" id="PF01230">
    <property type="entry name" value="HIT"/>
    <property type="match status" value="1"/>
</dbReference>
<dbReference type="HOGENOM" id="CLU_056776_8_1_9"/>
<accession>K0AYH5</accession>
<feature type="short sequence motif" description="Histidine triad motif" evidence="2 3">
    <location>
        <begin position="98"/>
        <end position="102"/>
    </location>
</feature>
<dbReference type="AlphaFoldDB" id="K0AYH5"/>
<dbReference type="GO" id="GO:0003824">
    <property type="term" value="F:catalytic activity"/>
    <property type="evidence" value="ECO:0007669"/>
    <property type="project" value="InterPro"/>
</dbReference>
<proteinExistence type="predicted"/>
<dbReference type="PRINTS" id="PR00332">
    <property type="entry name" value="HISTRIAD"/>
</dbReference>